<dbReference type="AlphaFoldDB" id="A0A0C9X4X6"/>
<evidence type="ECO:0000256" key="1">
    <source>
        <dbReference type="SAM" id="MobiDB-lite"/>
    </source>
</evidence>
<proteinExistence type="predicted"/>
<dbReference type="OrthoDB" id="3238632at2759"/>
<evidence type="ECO:0000313" key="2">
    <source>
        <dbReference type="EMBL" id="KIK07245.1"/>
    </source>
</evidence>
<organism evidence="2 3">
    <name type="scientific">Laccaria amethystina LaAM-08-1</name>
    <dbReference type="NCBI Taxonomy" id="1095629"/>
    <lineage>
        <taxon>Eukaryota</taxon>
        <taxon>Fungi</taxon>
        <taxon>Dikarya</taxon>
        <taxon>Basidiomycota</taxon>
        <taxon>Agaricomycotina</taxon>
        <taxon>Agaricomycetes</taxon>
        <taxon>Agaricomycetidae</taxon>
        <taxon>Agaricales</taxon>
        <taxon>Agaricineae</taxon>
        <taxon>Hydnangiaceae</taxon>
        <taxon>Laccaria</taxon>
    </lineage>
</organism>
<reference evidence="2 3" key="1">
    <citation type="submission" date="2014-04" db="EMBL/GenBank/DDBJ databases">
        <authorList>
            <consortium name="DOE Joint Genome Institute"/>
            <person name="Kuo A."/>
            <person name="Kohler A."/>
            <person name="Nagy L.G."/>
            <person name="Floudas D."/>
            <person name="Copeland A."/>
            <person name="Barry K.W."/>
            <person name="Cichocki N."/>
            <person name="Veneault-Fourrey C."/>
            <person name="LaButti K."/>
            <person name="Lindquist E.A."/>
            <person name="Lipzen A."/>
            <person name="Lundell T."/>
            <person name="Morin E."/>
            <person name="Murat C."/>
            <person name="Sun H."/>
            <person name="Tunlid A."/>
            <person name="Henrissat B."/>
            <person name="Grigoriev I.V."/>
            <person name="Hibbett D.S."/>
            <person name="Martin F."/>
            <person name="Nordberg H.P."/>
            <person name="Cantor M.N."/>
            <person name="Hua S.X."/>
        </authorList>
    </citation>
    <scope>NUCLEOTIDE SEQUENCE [LARGE SCALE GENOMIC DNA]</scope>
    <source>
        <strain evidence="2 3">LaAM-08-1</strain>
    </source>
</reference>
<sequence>MVMIPAIDSSSNPPATAASGGYGYAAPSIETAAPSSPSNFYDYMPYSSYQSGGYKTLECGYDYSKQSDGSCRPVGKMKVVMQQRSSTTLQ</sequence>
<dbReference type="EMBL" id="KN838548">
    <property type="protein sequence ID" value="KIK07245.1"/>
    <property type="molecule type" value="Genomic_DNA"/>
</dbReference>
<dbReference type="HOGENOM" id="CLU_2441186_0_0_1"/>
<evidence type="ECO:0000313" key="3">
    <source>
        <dbReference type="Proteomes" id="UP000054477"/>
    </source>
</evidence>
<dbReference type="Proteomes" id="UP000054477">
    <property type="component" value="Unassembled WGS sequence"/>
</dbReference>
<name>A0A0C9X4X6_9AGAR</name>
<feature type="region of interest" description="Disordered" evidence="1">
    <location>
        <begin position="1"/>
        <end position="20"/>
    </location>
</feature>
<reference evidence="3" key="2">
    <citation type="submission" date="2015-01" db="EMBL/GenBank/DDBJ databases">
        <title>Evolutionary Origins and Diversification of the Mycorrhizal Mutualists.</title>
        <authorList>
            <consortium name="DOE Joint Genome Institute"/>
            <consortium name="Mycorrhizal Genomics Consortium"/>
            <person name="Kohler A."/>
            <person name="Kuo A."/>
            <person name="Nagy L.G."/>
            <person name="Floudas D."/>
            <person name="Copeland A."/>
            <person name="Barry K.W."/>
            <person name="Cichocki N."/>
            <person name="Veneault-Fourrey C."/>
            <person name="LaButti K."/>
            <person name="Lindquist E.A."/>
            <person name="Lipzen A."/>
            <person name="Lundell T."/>
            <person name="Morin E."/>
            <person name="Murat C."/>
            <person name="Riley R."/>
            <person name="Ohm R."/>
            <person name="Sun H."/>
            <person name="Tunlid A."/>
            <person name="Henrissat B."/>
            <person name="Grigoriev I.V."/>
            <person name="Hibbett D.S."/>
            <person name="Martin F."/>
        </authorList>
    </citation>
    <scope>NUCLEOTIDE SEQUENCE [LARGE SCALE GENOMIC DNA]</scope>
    <source>
        <strain evidence="3">LaAM-08-1</strain>
    </source>
</reference>
<accession>A0A0C9X4X6</accession>
<protein>
    <submittedName>
        <fullName evidence="2">Uncharacterized protein</fullName>
    </submittedName>
</protein>
<gene>
    <name evidence="2" type="ORF">K443DRAFT_673503</name>
</gene>
<dbReference type="STRING" id="1095629.A0A0C9X4X6"/>
<keyword evidence="3" id="KW-1185">Reference proteome</keyword>